<name>A0ABW4VUU7_9BACI</name>
<proteinExistence type="predicted"/>
<feature type="chain" id="PRO_5045458391" description="Lipoprotein" evidence="1">
    <location>
        <begin position="20"/>
        <end position="124"/>
    </location>
</feature>
<gene>
    <name evidence="2" type="ORF">ACFSJF_03810</name>
</gene>
<protein>
    <recommendedName>
        <fullName evidence="4">Lipoprotein</fullName>
    </recommendedName>
</protein>
<dbReference type="RefSeq" id="WP_377555126.1">
    <property type="nucleotide sequence ID" value="NZ_JBHUHQ010000007.1"/>
</dbReference>
<keyword evidence="3" id="KW-1185">Reference proteome</keyword>
<feature type="signal peptide" evidence="1">
    <location>
        <begin position="1"/>
        <end position="19"/>
    </location>
</feature>
<comment type="caution">
    <text evidence="2">The sequence shown here is derived from an EMBL/GenBank/DDBJ whole genome shotgun (WGS) entry which is preliminary data.</text>
</comment>
<accession>A0ABW4VUU7</accession>
<evidence type="ECO:0000256" key="1">
    <source>
        <dbReference type="SAM" id="SignalP"/>
    </source>
</evidence>
<evidence type="ECO:0000313" key="3">
    <source>
        <dbReference type="Proteomes" id="UP001597383"/>
    </source>
</evidence>
<dbReference type="EMBL" id="JBHUHQ010000007">
    <property type="protein sequence ID" value="MFD2043399.1"/>
    <property type="molecule type" value="Genomic_DNA"/>
</dbReference>
<evidence type="ECO:0008006" key="4">
    <source>
        <dbReference type="Google" id="ProtNLM"/>
    </source>
</evidence>
<sequence>MRKLIFFLLLLSIVGCGHQNVVDFDNHSTLTIEKRVEDTNVYEVINNIEDEDAVQQIMDIFKGAKWETSLDITMATEPDYRLNKYHIWITPNGDMLEIINRNNSYYVRLSEEDSAVLLKIMTTN</sequence>
<reference evidence="3" key="1">
    <citation type="journal article" date="2019" name="Int. J. Syst. Evol. Microbiol.">
        <title>The Global Catalogue of Microorganisms (GCM) 10K type strain sequencing project: providing services to taxonomists for standard genome sequencing and annotation.</title>
        <authorList>
            <consortium name="The Broad Institute Genomics Platform"/>
            <consortium name="The Broad Institute Genome Sequencing Center for Infectious Disease"/>
            <person name="Wu L."/>
            <person name="Ma J."/>
        </authorList>
    </citation>
    <scope>NUCLEOTIDE SEQUENCE [LARGE SCALE GENOMIC DNA]</scope>
    <source>
        <strain evidence="3">R28</strain>
    </source>
</reference>
<dbReference type="PROSITE" id="PS51257">
    <property type="entry name" value="PROKAR_LIPOPROTEIN"/>
    <property type="match status" value="1"/>
</dbReference>
<evidence type="ECO:0000313" key="2">
    <source>
        <dbReference type="EMBL" id="MFD2043399.1"/>
    </source>
</evidence>
<dbReference type="Proteomes" id="UP001597383">
    <property type="component" value="Unassembled WGS sequence"/>
</dbReference>
<keyword evidence="1" id="KW-0732">Signal</keyword>
<organism evidence="2 3">
    <name type="scientific">Ornithinibacillus salinisoli</name>
    <dbReference type="NCBI Taxonomy" id="1848459"/>
    <lineage>
        <taxon>Bacteria</taxon>
        <taxon>Bacillati</taxon>
        <taxon>Bacillota</taxon>
        <taxon>Bacilli</taxon>
        <taxon>Bacillales</taxon>
        <taxon>Bacillaceae</taxon>
        <taxon>Ornithinibacillus</taxon>
    </lineage>
</organism>